<gene>
    <name evidence="2" type="ORF">IQ260_21715</name>
</gene>
<keyword evidence="2" id="KW-0378">Hydrolase</keyword>
<feature type="domain" description="HNH nuclease" evidence="1">
    <location>
        <begin position="9"/>
        <end position="64"/>
    </location>
</feature>
<dbReference type="PANTHER" id="PTHR33877:SF1">
    <property type="entry name" value="TYPE IV METHYL-DIRECTED RESTRICTION ENZYME ECOKMCRA"/>
    <property type="match status" value="1"/>
</dbReference>
<dbReference type="AlphaFoldDB" id="A0A929FBR6"/>
<dbReference type="RefSeq" id="WP_193995176.1">
    <property type="nucleotide sequence ID" value="NZ_JADEXP010000254.1"/>
</dbReference>
<keyword evidence="2" id="KW-0255">Endonuclease</keyword>
<dbReference type="InterPro" id="IPR052892">
    <property type="entry name" value="NA-targeting_endonuclease"/>
</dbReference>
<dbReference type="InterPro" id="IPR003615">
    <property type="entry name" value="HNH_nuc"/>
</dbReference>
<dbReference type="InterPro" id="IPR002711">
    <property type="entry name" value="HNH"/>
</dbReference>
<dbReference type="GO" id="GO:0003676">
    <property type="term" value="F:nucleic acid binding"/>
    <property type="evidence" value="ECO:0007669"/>
    <property type="project" value="InterPro"/>
</dbReference>
<dbReference type="Gene3D" id="1.10.30.50">
    <property type="match status" value="1"/>
</dbReference>
<organism evidence="2 3">
    <name type="scientific">Leptolyngbya cf. ectocarpi LEGE 11479</name>
    <dbReference type="NCBI Taxonomy" id="1828722"/>
    <lineage>
        <taxon>Bacteria</taxon>
        <taxon>Bacillati</taxon>
        <taxon>Cyanobacteriota</taxon>
        <taxon>Cyanophyceae</taxon>
        <taxon>Leptolyngbyales</taxon>
        <taxon>Leptolyngbyaceae</taxon>
        <taxon>Leptolyngbya group</taxon>
        <taxon>Leptolyngbya</taxon>
    </lineage>
</organism>
<dbReference type="Pfam" id="PF01844">
    <property type="entry name" value="HNH"/>
    <property type="match status" value="1"/>
</dbReference>
<proteinExistence type="predicted"/>
<evidence type="ECO:0000313" key="2">
    <source>
        <dbReference type="EMBL" id="MBE9069264.1"/>
    </source>
</evidence>
<dbReference type="Proteomes" id="UP000615026">
    <property type="component" value="Unassembled WGS sequence"/>
</dbReference>
<dbReference type="CDD" id="cd00085">
    <property type="entry name" value="HNHc"/>
    <property type="match status" value="1"/>
</dbReference>
<dbReference type="GO" id="GO:0008270">
    <property type="term" value="F:zinc ion binding"/>
    <property type="evidence" value="ECO:0007669"/>
    <property type="project" value="InterPro"/>
</dbReference>
<comment type="caution">
    <text evidence="2">The sequence shown here is derived from an EMBL/GenBank/DDBJ whole genome shotgun (WGS) entry which is preliminary data.</text>
</comment>
<accession>A0A929FBR6</accession>
<dbReference type="SMART" id="SM00507">
    <property type="entry name" value="HNHc"/>
    <property type="match status" value="1"/>
</dbReference>
<sequence length="140" mass="15911">MSRSYISSDLRQQVYKRAKGVCEYCQLPEMVALSVHQIDHIIAEKHGGATKLENLALSCVICNRNKGSDIASVDPSTGSIVPLYHPRKDRWPEHFRYQDAQLLGKTPEGIATVRLLKMNQSERIEERRILINADLIKIPE</sequence>
<dbReference type="GO" id="GO:0004519">
    <property type="term" value="F:endonuclease activity"/>
    <property type="evidence" value="ECO:0007669"/>
    <property type="project" value="UniProtKB-KW"/>
</dbReference>
<dbReference type="PANTHER" id="PTHR33877">
    <property type="entry name" value="SLL1193 PROTEIN"/>
    <property type="match status" value="1"/>
</dbReference>
<evidence type="ECO:0000259" key="1">
    <source>
        <dbReference type="SMART" id="SM00507"/>
    </source>
</evidence>
<evidence type="ECO:0000313" key="3">
    <source>
        <dbReference type="Proteomes" id="UP000615026"/>
    </source>
</evidence>
<name>A0A929FBR6_LEPEC</name>
<reference evidence="2" key="1">
    <citation type="submission" date="2020-10" db="EMBL/GenBank/DDBJ databases">
        <authorList>
            <person name="Castelo-Branco R."/>
            <person name="Eusebio N."/>
            <person name="Adriana R."/>
            <person name="Vieira A."/>
            <person name="Brugerolle De Fraissinette N."/>
            <person name="Rezende De Castro R."/>
            <person name="Schneider M.P."/>
            <person name="Vasconcelos V."/>
            <person name="Leao P.N."/>
        </authorList>
    </citation>
    <scope>NUCLEOTIDE SEQUENCE</scope>
    <source>
        <strain evidence="2">LEGE 11479</strain>
    </source>
</reference>
<protein>
    <submittedName>
        <fullName evidence="2">HNH endonuclease</fullName>
    </submittedName>
</protein>
<dbReference type="EMBL" id="JADEXP010000254">
    <property type="protein sequence ID" value="MBE9069264.1"/>
    <property type="molecule type" value="Genomic_DNA"/>
</dbReference>
<keyword evidence="2" id="KW-0540">Nuclease</keyword>
<keyword evidence="3" id="KW-1185">Reference proteome</keyword>